<protein>
    <submittedName>
        <fullName evidence="1">Uncharacterized protein</fullName>
    </submittedName>
</protein>
<dbReference type="Proteomes" id="UP000256845">
    <property type="component" value="Unassembled WGS sequence"/>
</dbReference>
<evidence type="ECO:0000313" key="1">
    <source>
        <dbReference type="EMBL" id="RED47745.1"/>
    </source>
</evidence>
<keyword evidence="2" id="KW-1185">Reference proteome</keyword>
<organism evidence="1 2">
    <name type="scientific">Aestuariispira insulae</name>
    <dbReference type="NCBI Taxonomy" id="1461337"/>
    <lineage>
        <taxon>Bacteria</taxon>
        <taxon>Pseudomonadati</taxon>
        <taxon>Pseudomonadota</taxon>
        <taxon>Alphaproteobacteria</taxon>
        <taxon>Rhodospirillales</taxon>
        <taxon>Kiloniellaceae</taxon>
        <taxon>Aestuariispira</taxon>
    </lineage>
</organism>
<dbReference type="AlphaFoldDB" id="A0A3D9HE63"/>
<dbReference type="RefSeq" id="WP_115937910.1">
    <property type="nucleotide sequence ID" value="NZ_QRDW01000009.1"/>
</dbReference>
<reference evidence="1 2" key="1">
    <citation type="submission" date="2018-07" db="EMBL/GenBank/DDBJ databases">
        <title>Genomic Encyclopedia of Type Strains, Phase III (KMG-III): the genomes of soil and plant-associated and newly described type strains.</title>
        <authorList>
            <person name="Whitman W."/>
        </authorList>
    </citation>
    <scope>NUCLEOTIDE SEQUENCE [LARGE SCALE GENOMIC DNA]</scope>
    <source>
        <strain evidence="1 2">CECT 8488</strain>
    </source>
</reference>
<name>A0A3D9HE63_9PROT</name>
<gene>
    <name evidence="1" type="ORF">DFP90_109109</name>
</gene>
<proteinExistence type="predicted"/>
<evidence type="ECO:0000313" key="2">
    <source>
        <dbReference type="Proteomes" id="UP000256845"/>
    </source>
</evidence>
<comment type="caution">
    <text evidence="1">The sequence shown here is derived from an EMBL/GenBank/DDBJ whole genome shotgun (WGS) entry which is preliminary data.</text>
</comment>
<sequence>MITDHAAVSKQILLPATFQERGAAVPFTTPVIAHARIRKIDQGEFEALVPGLSGGRGTYVLPWNNLKDMVSMSVYDRQLAKSLKAEGALSPAKIRKIALDLSKSGVSGSDRAQAAKETLEQDNAVRIRIRQVLLQAIVDRFGDQDDPIDIAAMDEQAAMVAAGRVLGGFARRQGFSGDQLIDHLIEWTRLVEPIGFPEKDCAGYMRCFAQLLRKMNRDVAGWARSEPPKSQRLANELALAAQSVVEQTEFCLASIDACRTNLKQTILDWQSTGALLRQEIERIDWLLDGWALILEKWSAADGWERHQQRALVLELNQFMPILPQGELTDVSHRFWKGVIAQQDVAEPQEKASHFNSGAG</sequence>
<dbReference type="OrthoDB" id="7285430at2"/>
<accession>A0A3D9HE63</accession>
<dbReference type="EMBL" id="QRDW01000009">
    <property type="protein sequence ID" value="RED47745.1"/>
    <property type="molecule type" value="Genomic_DNA"/>
</dbReference>